<dbReference type="RefSeq" id="WP_194502314.1">
    <property type="nucleotide sequence ID" value="NZ_JADIVZ010000002.1"/>
</dbReference>
<proteinExistence type="predicted"/>
<evidence type="ECO:0000313" key="2">
    <source>
        <dbReference type="EMBL" id="MBF4161044.1"/>
    </source>
</evidence>
<feature type="transmembrane region" description="Helical" evidence="1">
    <location>
        <begin position="137"/>
        <end position="153"/>
    </location>
</feature>
<gene>
    <name evidence="2" type="ORF">ISG29_05030</name>
</gene>
<feature type="transmembrane region" description="Helical" evidence="1">
    <location>
        <begin position="101"/>
        <end position="125"/>
    </location>
</feature>
<dbReference type="Proteomes" id="UP000656804">
    <property type="component" value="Unassembled WGS sequence"/>
</dbReference>
<evidence type="ECO:0000256" key="1">
    <source>
        <dbReference type="SAM" id="Phobius"/>
    </source>
</evidence>
<dbReference type="InterPro" id="IPR049713">
    <property type="entry name" value="Pr6Pr-like"/>
</dbReference>
<feature type="transmembrane region" description="Helical" evidence="1">
    <location>
        <begin position="200"/>
        <end position="229"/>
    </location>
</feature>
<keyword evidence="1" id="KW-1133">Transmembrane helix</keyword>
<feature type="transmembrane region" description="Helical" evidence="1">
    <location>
        <begin position="21"/>
        <end position="43"/>
    </location>
</feature>
<evidence type="ECO:0000313" key="3">
    <source>
        <dbReference type="Proteomes" id="UP000656804"/>
    </source>
</evidence>
<keyword evidence="1" id="KW-0472">Membrane</keyword>
<feature type="transmembrane region" description="Helical" evidence="1">
    <location>
        <begin position="71"/>
        <end position="89"/>
    </location>
</feature>
<protein>
    <submittedName>
        <fullName evidence="2">Pr6Pr family membrane protein</fullName>
    </submittedName>
</protein>
<reference evidence="2" key="1">
    <citation type="submission" date="2020-11" db="EMBL/GenBank/DDBJ databases">
        <title>Nocardioides sp. CBS4Y-1, whole genome shotgun sequence.</title>
        <authorList>
            <person name="Tuo L."/>
        </authorList>
    </citation>
    <scope>NUCLEOTIDE SEQUENCE</scope>
    <source>
        <strain evidence="2">CBS4Y-1</strain>
    </source>
</reference>
<dbReference type="EMBL" id="JADIVZ010000002">
    <property type="protein sequence ID" value="MBF4161044.1"/>
    <property type="molecule type" value="Genomic_DNA"/>
</dbReference>
<keyword evidence="3" id="KW-1185">Reference proteome</keyword>
<accession>A0A930V0L3</accession>
<keyword evidence="1" id="KW-0812">Transmembrane</keyword>
<dbReference type="NCBIfam" id="NF038065">
    <property type="entry name" value="Pr6Pr"/>
    <property type="match status" value="1"/>
</dbReference>
<name>A0A930V0L3_9ACTN</name>
<feature type="transmembrane region" description="Helical" evidence="1">
    <location>
        <begin position="160"/>
        <end position="180"/>
    </location>
</feature>
<comment type="caution">
    <text evidence="2">The sequence shown here is derived from an EMBL/GenBank/DDBJ whole genome shotgun (WGS) entry which is preliminary data.</text>
</comment>
<organism evidence="2 3">
    <name type="scientific">Nocardioides acrostichi</name>
    <dbReference type="NCBI Taxonomy" id="2784339"/>
    <lineage>
        <taxon>Bacteria</taxon>
        <taxon>Bacillati</taxon>
        <taxon>Actinomycetota</taxon>
        <taxon>Actinomycetes</taxon>
        <taxon>Propionibacteriales</taxon>
        <taxon>Nocardioidaceae</taxon>
        <taxon>Nocardioides</taxon>
    </lineage>
</organism>
<sequence>MADRVHPASASRPRGTGLAWGLNEAVAWGGVVVTLVLSAANAYGGGAAEPGLYGDTGDGLHGLLARLTDSLSYFTIWSNIVVALSLTLLRLRRRGDLLERVLRLDGLMMIVVTAVVYRVVLAPAVDLEGWSYLTDPWLHVVTPALTVVVWLGWGPRGQVTLRLVPAALAVPLVWVGWMLARGAVIGSYPYGFVNVSEHGYAAVFAAIGAVLVVGLVVAVVLWFAEWLALRVLSRR</sequence>
<dbReference type="AlphaFoldDB" id="A0A930V0L3"/>